<evidence type="ECO:0000313" key="2">
    <source>
        <dbReference type="Proteomes" id="UP000585665"/>
    </source>
</evidence>
<dbReference type="InterPro" id="IPR042226">
    <property type="entry name" value="eFR1_2_sf"/>
</dbReference>
<proteinExistence type="predicted"/>
<dbReference type="AlphaFoldDB" id="A0A850PFT5"/>
<protein>
    <submittedName>
        <fullName evidence="1">Host attachment protein</fullName>
    </submittedName>
</protein>
<dbReference type="RefSeq" id="WP_176614012.1">
    <property type="nucleotide sequence ID" value="NZ_JABXXR010000090.1"/>
</dbReference>
<dbReference type="InterPro" id="IPR041374">
    <property type="entry name" value="BaeRF_family12"/>
</dbReference>
<evidence type="ECO:0000313" key="1">
    <source>
        <dbReference type="EMBL" id="NVN41096.1"/>
    </source>
</evidence>
<dbReference type="Pfam" id="PF18856">
    <property type="entry name" value="baeRF_family12"/>
    <property type="match status" value="1"/>
</dbReference>
<dbReference type="Proteomes" id="UP000585665">
    <property type="component" value="Unassembled WGS sequence"/>
</dbReference>
<dbReference type="EMBL" id="JABXXR010000090">
    <property type="protein sequence ID" value="NVN41096.1"/>
    <property type="molecule type" value="Genomic_DNA"/>
</dbReference>
<name>A0A850PFT5_9PROT</name>
<keyword evidence="2" id="KW-1185">Reference proteome</keyword>
<organism evidence="1 2">
    <name type="scientific">Ameyamaea chiangmaiensis</name>
    <dbReference type="NCBI Taxonomy" id="442969"/>
    <lineage>
        <taxon>Bacteria</taxon>
        <taxon>Pseudomonadati</taxon>
        <taxon>Pseudomonadota</taxon>
        <taxon>Alphaproteobacteria</taxon>
        <taxon>Acetobacterales</taxon>
        <taxon>Acetobacteraceae</taxon>
        <taxon>Ameyamaea</taxon>
    </lineage>
</organism>
<dbReference type="Gene3D" id="3.30.420.60">
    <property type="entry name" value="eRF1 domain 2"/>
    <property type="match status" value="1"/>
</dbReference>
<comment type="caution">
    <text evidence="1">The sequence shown here is derived from an EMBL/GenBank/DDBJ whole genome shotgun (WGS) entry which is preliminary data.</text>
</comment>
<accession>A0A850PFT5</accession>
<sequence>MATREPVLYVVADGEKARFLRFDGTGLRTTQSFGLKSPETNAEAEVGGIKAPRTDIHVQLKEHFTRDLAKAIDAAFAADSDLAGLVLSAPGHALHDIREEVSRSVTGMVLQTLDKDLVNTPDADLLAHFDRPATGWRLAG</sequence>
<gene>
    <name evidence="1" type="ORF">HUK82_11080</name>
</gene>
<reference evidence="1 2" key="1">
    <citation type="submission" date="2020-06" db="EMBL/GenBank/DDBJ databases">
        <title>Description of novel acetic acid bacteria.</title>
        <authorList>
            <person name="Sombolestani A."/>
        </authorList>
    </citation>
    <scope>NUCLEOTIDE SEQUENCE [LARGE SCALE GENOMIC DNA]</scope>
    <source>
        <strain evidence="1 2">LMG 27010</strain>
    </source>
</reference>